<gene>
    <name evidence="2" type="ORF">A3A48_01045</name>
</gene>
<dbReference type="SUPFAM" id="SSF47336">
    <property type="entry name" value="ACP-like"/>
    <property type="match status" value="1"/>
</dbReference>
<dbReference type="Gene3D" id="1.10.1200.10">
    <property type="entry name" value="ACP-like"/>
    <property type="match status" value="1"/>
</dbReference>
<organism evidence="2 3">
    <name type="scientific">Candidatus Curtissbacteria bacterium RIFCSPLOWO2_01_FULL_37_9</name>
    <dbReference type="NCBI Taxonomy" id="1797724"/>
    <lineage>
        <taxon>Bacteria</taxon>
        <taxon>Candidatus Curtissiibacteriota</taxon>
    </lineage>
</organism>
<evidence type="ECO:0000313" key="3">
    <source>
        <dbReference type="Proteomes" id="UP000178336"/>
    </source>
</evidence>
<proteinExistence type="predicted"/>
<feature type="domain" description="Carrier" evidence="1">
    <location>
        <begin position="2"/>
        <end position="77"/>
    </location>
</feature>
<name>A0A1F5GUS2_9BACT</name>
<protein>
    <recommendedName>
        <fullName evidence="1">Carrier domain-containing protein</fullName>
    </recommendedName>
</protein>
<dbReference type="STRING" id="1797724.A3A48_01045"/>
<dbReference type="PROSITE" id="PS50075">
    <property type="entry name" value="CARRIER"/>
    <property type="match status" value="1"/>
</dbReference>
<dbReference type="AlphaFoldDB" id="A0A1F5GUS2"/>
<reference evidence="2 3" key="1">
    <citation type="journal article" date="2016" name="Nat. Commun.">
        <title>Thousands of microbial genomes shed light on interconnected biogeochemical processes in an aquifer system.</title>
        <authorList>
            <person name="Anantharaman K."/>
            <person name="Brown C.T."/>
            <person name="Hug L.A."/>
            <person name="Sharon I."/>
            <person name="Castelle C.J."/>
            <person name="Probst A.J."/>
            <person name="Thomas B.C."/>
            <person name="Singh A."/>
            <person name="Wilkins M.J."/>
            <person name="Karaoz U."/>
            <person name="Brodie E.L."/>
            <person name="Williams K.H."/>
            <person name="Hubbard S.S."/>
            <person name="Banfield J.F."/>
        </authorList>
    </citation>
    <scope>NUCLEOTIDE SEQUENCE [LARGE SCALE GENOMIC DNA]</scope>
</reference>
<dbReference type="EMBL" id="MFBN01000014">
    <property type="protein sequence ID" value="OGD95626.1"/>
    <property type="molecule type" value="Genomic_DNA"/>
</dbReference>
<dbReference type="InterPro" id="IPR009081">
    <property type="entry name" value="PP-bd_ACP"/>
</dbReference>
<evidence type="ECO:0000313" key="2">
    <source>
        <dbReference type="EMBL" id="OGD95626.1"/>
    </source>
</evidence>
<dbReference type="InterPro" id="IPR036736">
    <property type="entry name" value="ACP-like_sf"/>
</dbReference>
<comment type="caution">
    <text evidence="2">The sequence shown here is derived from an EMBL/GenBank/DDBJ whole genome shotgun (WGS) entry which is preliminary data.</text>
</comment>
<dbReference type="Proteomes" id="UP000178336">
    <property type="component" value="Unassembled WGS sequence"/>
</dbReference>
<evidence type="ECO:0000259" key="1">
    <source>
        <dbReference type="PROSITE" id="PS50075"/>
    </source>
</evidence>
<sequence length="81" mass="9467">MTDILEEIKQIISTQFGIPVEKIQEDSLLDEDLSITDLDLEDFMGFVQKKYEINIDQEQFPSFKKVSDIVSYLYDNLEISN</sequence>
<accession>A0A1F5GUS2</accession>